<dbReference type="OrthoDB" id="139719at2157"/>
<proteinExistence type="predicted"/>
<gene>
    <name evidence="1" type="ORF">MBCUT_18010</name>
</gene>
<sequence length="90" mass="10255">MKQKNTPHKILLNDEVLNLSVNVIKDMLELKSAPNAMYNDKTIVYHLFNADTSRTSVNNVSSFCIDAPSEGIISYKLHNINSDRIQDEFK</sequence>
<dbReference type="Proteomes" id="UP000077275">
    <property type="component" value="Unassembled WGS sequence"/>
</dbReference>
<dbReference type="EMBL" id="LWMW01000136">
    <property type="protein sequence ID" value="KZX14999.1"/>
    <property type="molecule type" value="Genomic_DNA"/>
</dbReference>
<protein>
    <submittedName>
        <fullName evidence="1">Uncharacterized protein</fullName>
    </submittedName>
</protein>
<evidence type="ECO:0000313" key="1">
    <source>
        <dbReference type="EMBL" id="KZX14999.1"/>
    </source>
</evidence>
<evidence type="ECO:0000313" key="2">
    <source>
        <dbReference type="Proteomes" id="UP000077275"/>
    </source>
</evidence>
<reference evidence="1 2" key="1">
    <citation type="submission" date="2016-04" db="EMBL/GenBank/DDBJ databases">
        <title>Genome sequence of Methanobrevibacter cuticularis DSM 11139.</title>
        <authorList>
            <person name="Poehlein A."/>
            <person name="Seedorf H."/>
            <person name="Daniel R."/>
        </authorList>
    </citation>
    <scope>NUCLEOTIDE SEQUENCE [LARGE SCALE GENOMIC DNA]</scope>
    <source>
        <strain evidence="1 2">DSM 11139</strain>
    </source>
</reference>
<accession>A0A166CYH6</accession>
<keyword evidence="2" id="KW-1185">Reference proteome</keyword>
<comment type="caution">
    <text evidence="1">The sequence shown here is derived from an EMBL/GenBank/DDBJ whole genome shotgun (WGS) entry which is preliminary data.</text>
</comment>
<organism evidence="1 2">
    <name type="scientific">Methanobrevibacter cuticularis</name>
    <dbReference type="NCBI Taxonomy" id="47311"/>
    <lineage>
        <taxon>Archaea</taxon>
        <taxon>Methanobacteriati</taxon>
        <taxon>Methanobacteriota</taxon>
        <taxon>Methanomada group</taxon>
        <taxon>Methanobacteria</taxon>
        <taxon>Methanobacteriales</taxon>
        <taxon>Methanobacteriaceae</taxon>
        <taxon>Methanobrevibacter</taxon>
    </lineage>
</organism>
<name>A0A166CYH6_9EURY</name>
<dbReference type="RefSeq" id="WP_157082561.1">
    <property type="nucleotide sequence ID" value="NZ_LWMW01000136.1"/>
</dbReference>
<dbReference type="PATRIC" id="fig|47311.3.peg.1956"/>
<dbReference type="AlphaFoldDB" id="A0A166CYH6"/>